<dbReference type="WBParaSite" id="ASIM_0000542401-mRNA-1">
    <property type="protein sequence ID" value="ASIM_0000542401-mRNA-1"/>
    <property type="gene ID" value="ASIM_0000542401"/>
</dbReference>
<sequence>MTLISLARVEIITMDRIANSSNSRRLIKRIYNSKQFIKKSKYPSKSMGKGRNPSRSNRIKTVGSHCWIVF</sequence>
<reference evidence="3" key="1">
    <citation type="submission" date="2017-02" db="UniProtKB">
        <authorList>
            <consortium name="WormBaseParasite"/>
        </authorList>
    </citation>
    <scope>IDENTIFICATION</scope>
</reference>
<protein>
    <submittedName>
        <fullName evidence="3">Ribosomal protein S12</fullName>
    </submittedName>
</protein>
<accession>A0A0M3JCU1</accession>
<reference evidence="1 2" key="2">
    <citation type="submission" date="2018-11" db="EMBL/GenBank/DDBJ databases">
        <authorList>
            <consortium name="Pathogen Informatics"/>
        </authorList>
    </citation>
    <scope>NUCLEOTIDE SEQUENCE [LARGE SCALE GENOMIC DNA]</scope>
</reference>
<evidence type="ECO:0000313" key="1">
    <source>
        <dbReference type="EMBL" id="VDK25184.1"/>
    </source>
</evidence>
<proteinExistence type="predicted"/>
<evidence type="ECO:0000313" key="3">
    <source>
        <dbReference type="WBParaSite" id="ASIM_0000542401-mRNA-1"/>
    </source>
</evidence>
<dbReference type="EMBL" id="UYRR01009979">
    <property type="protein sequence ID" value="VDK25184.1"/>
    <property type="molecule type" value="Genomic_DNA"/>
</dbReference>
<organism evidence="3">
    <name type="scientific">Anisakis simplex</name>
    <name type="common">Herring worm</name>
    <dbReference type="NCBI Taxonomy" id="6269"/>
    <lineage>
        <taxon>Eukaryota</taxon>
        <taxon>Metazoa</taxon>
        <taxon>Ecdysozoa</taxon>
        <taxon>Nematoda</taxon>
        <taxon>Chromadorea</taxon>
        <taxon>Rhabditida</taxon>
        <taxon>Spirurina</taxon>
        <taxon>Ascaridomorpha</taxon>
        <taxon>Ascaridoidea</taxon>
        <taxon>Anisakidae</taxon>
        <taxon>Anisakis</taxon>
        <taxon>Anisakis simplex complex</taxon>
    </lineage>
</organism>
<keyword evidence="2" id="KW-1185">Reference proteome</keyword>
<name>A0A0M3JCU1_ANISI</name>
<gene>
    <name evidence="1" type="ORF">ASIM_LOCUS5222</name>
</gene>
<dbReference type="AlphaFoldDB" id="A0A0M3JCU1"/>
<evidence type="ECO:0000313" key="2">
    <source>
        <dbReference type="Proteomes" id="UP000267096"/>
    </source>
</evidence>
<dbReference type="Proteomes" id="UP000267096">
    <property type="component" value="Unassembled WGS sequence"/>
</dbReference>